<evidence type="ECO:0000313" key="1">
    <source>
        <dbReference type="EMBL" id="KAI8542924.1"/>
    </source>
</evidence>
<protein>
    <submittedName>
        <fullName evidence="1">Uncharacterized protein</fullName>
    </submittedName>
</protein>
<dbReference type="EMBL" id="CM046395">
    <property type="protein sequence ID" value="KAI8542924.1"/>
    <property type="molecule type" value="Genomic_DNA"/>
</dbReference>
<name>A0ACC0MPU0_RHOML</name>
<keyword evidence="2" id="KW-1185">Reference proteome</keyword>
<sequence>MWEGPWRQIKGIRRRQKRPWAPVQWQQAAAMAEKASNRRSVMEIPVARQRQSLARQKRLGPWGPALSQWARAQR</sequence>
<reference evidence="1" key="1">
    <citation type="submission" date="2022-02" db="EMBL/GenBank/DDBJ databases">
        <title>Plant Genome Project.</title>
        <authorList>
            <person name="Zhang R.-G."/>
        </authorList>
    </citation>
    <scope>NUCLEOTIDE SEQUENCE</scope>
    <source>
        <strain evidence="1">AT1</strain>
    </source>
</reference>
<organism evidence="1 2">
    <name type="scientific">Rhododendron molle</name>
    <name type="common">Chinese azalea</name>
    <name type="synonym">Azalea mollis</name>
    <dbReference type="NCBI Taxonomy" id="49168"/>
    <lineage>
        <taxon>Eukaryota</taxon>
        <taxon>Viridiplantae</taxon>
        <taxon>Streptophyta</taxon>
        <taxon>Embryophyta</taxon>
        <taxon>Tracheophyta</taxon>
        <taxon>Spermatophyta</taxon>
        <taxon>Magnoliopsida</taxon>
        <taxon>eudicotyledons</taxon>
        <taxon>Gunneridae</taxon>
        <taxon>Pentapetalae</taxon>
        <taxon>asterids</taxon>
        <taxon>Ericales</taxon>
        <taxon>Ericaceae</taxon>
        <taxon>Ericoideae</taxon>
        <taxon>Rhodoreae</taxon>
        <taxon>Rhododendron</taxon>
    </lineage>
</organism>
<accession>A0ACC0MPU0</accession>
<dbReference type="Proteomes" id="UP001062846">
    <property type="component" value="Chromosome 8"/>
</dbReference>
<evidence type="ECO:0000313" key="2">
    <source>
        <dbReference type="Proteomes" id="UP001062846"/>
    </source>
</evidence>
<comment type="caution">
    <text evidence="1">The sequence shown here is derived from an EMBL/GenBank/DDBJ whole genome shotgun (WGS) entry which is preliminary data.</text>
</comment>
<gene>
    <name evidence="1" type="ORF">RHMOL_Rhmol08G0177600</name>
</gene>
<proteinExistence type="predicted"/>